<dbReference type="SUPFAM" id="SSF53474">
    <property type="entry name" value="alpha/beta-Hydrolases"/>
    <property type="match status" value="1"/>
</dbReference>
<evidence type="ECO:0000259" key="11">
    <source>
        <dbReference type="Pfam" id="PF07819"/>
    </source>
</evidence>
<keyword evidence="14" id="KW-1185">Reference proteome</keyword>
<dbReference type="GO" id="GO:0006505">
    <property type="term" value="P:GPI anchor metabolic process"/>
    <property type="evidence" value="ECO:0007669"/>
    <property type="project" value="TreeGrafter"/>
</dbReference>
<reference evidence="14" key="1">
    <citation type="submission" date="2016-03" db="EMBL/GenBank/DDBJ databases">
        <authorList>
            <person name="Devillers Hugo."/>
        </authorList>
    </citation>
    <scope>NUCLEOTIDE SEQUENCE [LARGE SCALE GENOMIC DNA]</scope>
</reference>
<evidence type="ECO:0000256" key="8">
    <source>
        <dbReference type="ARBA" id="ARBA00022989"/>
    </source>
</evidence>
<dbReference type="Pfam" id="PF07819">
    <property type="entry name" value="PGAP1"/>
    <property type="match status" value="1"/>
</dbReference>
<feature type="domain" description="GPI inositol-deacylase PGAP1-like alpha/beta" evidence="11">
    <location>
        <begin position="125"/>
        <end position="360"/>
    </location>
</feature>
<keyword evidence="5 10" id="KW-0378">Hydrolase</keyword>
<dbReference type="InterPro" id="IPR012908">
    <property type="entry name" value="PGAP1-ab_dom-like"/>
</dbReference>
<feature type="transmembrane region" description="Helical" evidence="10">
    <location>
        <begin position="966"/>
        <end position="985"/>
    </location>
</feature>
<dbReference type="InterPro" id="IPR039529">
    <property type="entry name" value="PGAP1/BST1"/>
</dbReference>
<dbReference type="FunFam" id="3.40.50.1820:FF:000056">
    <property type="entry name" value="GPI inositol-deacylase"/>
    <property type="match status" value="1"/>
</dbReference>
<dbReference type="EC" id="3.1.-.-" evidence="10"/>
<feature type="transmembrane region" description="Helical" evidence="10">
    <location>
        <begin position="691"/>
        <end position="711"/>
    </location>
</feature>
<feature type="transmembrane region" description="Helical" evidence="10">
    <location>
        <begin position="46"/>
        <end position="66"/>
    </location>
</feature>
<dbReference type="GO" id="GO:0005789">
    <property type="term" value="C:endoplasmic reticulum membrane"/>
    <property type="evidence" value="ECO:0007669"/>
    <property type="project" value="UniProtKB-SubCell"/>
</dbReference>
<protein>
    <recommendedName>
        <fullName evidence="10">GPI inositol-deacylase</fullName>
        <ecNumber evidence="10">3.1.-.-</ecNumber>
    </recommendedName>
</protein>
<dbReference type="EMBL" id="LT598450">
    <property type="protein sequence ID" value="SCU81395.1"/>
    <property type="molecule type" value="Genomic_DNA"/>
</dbReference>
<dbReference type="Pfam" id="PF25141">
    <property type="entry name" value="PGAP1_2nd"/>
    <property type="match status" value="1"/>
</dbReference>
<sequence>MDMRDPKTEKMTVIEPKRAEYTQEFSEMSRDPDASIISFTTKPQTVSLRVIALGLLFILVAVLTSLSKQFSGADSPQCRPVYMYPSYARIDGLDERYTTLAKKYHLYLYREQSKDRDPLENGELQLDGIPVLFIPGNAGSFRQARSIAAASATLYFDEAESIENPNTKNLDVFTADFNEDFTAFHGRTMLDQAEYLNDAVGYILSLYRSTQDQTGPSPQAVLVIGHSMGGVVARVMPTLKNYIPESINTYITLSAPHAVSPVTFDGDMLKIYKRITNFWESEFKDRSSFFARNVSLISITGGVLDSILPSDFTIIEEIVPYSNGFTTYTTTIPDVWTPIDHLAIVWCDQLRRVLAHILLESVDVQSPSKSIPLEDRLRLYRKNLLSGLEDYAAQDMSINSMPSAKGSFFDSLEDFSEVKINEKLVLTDPYVHSRSRFNLFTVPESTEDLQFAILTTVPSLNVQFCQRNLVKLDKKGSSQGWKAKCFSATSDFVKVPRSASDSQYPSDSSSGEQEEPFHLLLVNETLLSSYDFIVVESSEEIYENNNFVIAELTNRKTKRLIDDNPFKIFFTGLLSMRKIVDSSLLVSTFDMTGLYSSIVSYRVKSLVSEGSPLFEPFFKQSIDKPFETKWHVNLKQGPQDINFHSVAPFVTLNSSDFKSLKLTFINPPGIDLSIILEVNWPLTIKMLFIRFRLSIAAFTIGFVALIAAYQFRNYSTTGQFVAFDTAMDRVLNRHWIAMFTLIGLLIPLSSLINYSSIAYFANLKQWVMPTSNSSSVGTFFLGVSELFMWWLGPFFLLMTIASVYVVYRLIALLEAVAGWTATKSRSVREMSRNDQFGSRIIDGHFQNARQLAGALIIIIAVIFYIPYQFAFIVLTVLQALFCVKLAVSCTRKEVQNLQNFNNTILMLMIFLVPINAPIVMVFMRNFAIRWETPFRSHHNFLAVLPIILLIESNARYRMPLKTSSRDLISVAILVWLLHMSLYSFIFGTRNLYWLHHLFNSLCAMLFLKTFA</sequence>
<evidence type="ECO:0000313" key="14">
    <source>
        <dbReference type="Proteomes" id="UP000189911"/>
    </source>
</evidence>
<comment type="function">
    <text evidence="10">Involved in inositol deacylation of GPI-anchored proteins which plays important roles in the quality control and ER-associated degradation of GPI-anchored proteins.</text>
</comment>
<evidence type="ECO:0000256" key="10">
    <source>
        <dbReference type="RuleBase" id="RU365011"/>
    </source>
</evidence>
<dbReference type="Pfam" id="PF25140">
    <property type="entry name" value="PGAP1_TMD"/>
    <property type="match status" value="1"/>
</dbReference>
<evidence type="ECO:0000259" key="12">
    <source>
        <dbReference type="Pfam" id="PF25140"/>
    </source>
</evidence>
<comment type="similarity">
    <text evidence="2 10">Belongs to the GPI inositol-deacylase family.</text>
</comment>
<evidence type="ECO:0000256" key="6">
    <source>
        <dbReference type="ARBA" id="ARBA00022824"/>
    </source>
</evidence>
<dbReference type="OrthoDB" id="348976at2759"/>
<dbReference type="GO" id="GO:0015031">
    <property type="term" value="P:protein transport"/>
    <property type="evidence" value="ECO:0007669"/>
    <property type="project" value="UniProtKB-KW"/>
</dbReference>
<name>A0A1G4IWZ6_9SACH</name>
<evidence type="ECO:0000256" key="9">
    <source>
        <dbReference type="ARBA" id="ARBA00023136"/>
    </source>
</evidence>
<keyword evidence="8 10" id="KW-1133">Transmembrane helix</keyword>
<feature type="domain" description="GPI inositol-deacylase transmembrane" evidence="12">
    <location>
        <begin position="695"/>
        <end position="1007"/>
    </location>
</feature>
<comment type="subcellular location">
    <subcellularLocation>
        <location evidence="1">Endoplasmic reticulum membrane</location>
        <topology evidence="1">Multi-pass membrane protein</topology>
    </subcellularLocation>
</comment>
<dbReference type="GO" id="GO:0050185">
    <property type="term" value="F:phosphatidylinositol deacylase activity"/>
    <property type="evidence" value="ECO:0007669"/>
    <property type="project" value="TreeGrafter"/>
</dbReference>
<evidence type="ECO:0000256" key="4">
    <source>
        <dbReference type="ARBA" id="ARBA00022692"/>
    </source>
</evidence>
<keyword evidence="6 10" id="KW-0256">Endoplasmic reticulum</keyword>
<dbReference type="InterPro" id="IPR056824">
    <property type="entry name" value="PGAP1_TMD"/>
</dbReference>
<keyword evidence="4 10" id="KW-0812">Transmembrane</keyword>
<keyword evidence="3 10" id="KW-0813">Transport</keyword>
<evidence type="ECO:0000256" key="5">
    <source>
        <dbReference type="ARBA" id="ARBA00022801"/>
    </source>
</evidence>
<keyword evidence="9 10" id="KW-0472">Membrane</keyword>
<organism evidence="13 14">
    <name type="scientific">Lachancea nothofagi CBS 11611</name>
    <dbReference type="NCBI Taxonomy" id="1266666"/>
    <lineage>
        <taxon>Eukaryota</taxon>
        <taxon>Fungi</taxon>
        <taxon>Dikarya</taxon>
        <taxon>Ascomycota</taxon>
        <taxon>Saccharomycotina</taxon>
        <taxon>Saccharomycetes</taxon>
        <taxon>Saccharomycetales</taxon>
        <taxon>Saccharomycetaceae</taxon>
        <taxon>Lachancea</taxon>
    </lineage>
</organism>
<evidence type="ECO:0000256" key="7">
    <source>
        <dbReference type="ARBA" id="ARBA00022927"/>
    </source>
</evidence>
<evidence type="ECO:0000256" key="1">
    <source>
        <dbReference type="ARBA" id="ARBA00004477"/>
    </source>
</evidence>
<proteinExistence type="inferred from homology"/>
<accession>A0A1G4IWZ6</accession>
<dbReference type="Gene3D" id="3.40.50.1820">
    <property type="entry name" value="alpha/beta hydrolase"/>
    <property type="match status" value="1"/>
</dbReference>
<dbReference type="PANTHER" id="PTHR15495">
    <property type="entry name" value="NEGATIVE REGULATOR OF VESICLE FORMATION-RELATED"/>
    <property type="match status" value="1"/>
</dbReference>
<gene>
    <name evidence="13" type="ORF">LANO_0B02938G</name>
</gene>
<feature type="transmembrane region" description="Helical" evidence="10">
    <location>
        <begin position="797"/>
        <end position="822"/>
    </location>
</feature>
<dbReference type="PANTHER" id="PTHR15495:SF7">
    <property type="entry name" value="GPI INOSITOL-DEACYLASE"/>
    <property type="match status" value="1"/>
</dbReference>
<dbReference type="InterPro" id="IPR029058">
    <property type="entry name" value="AB_hydrolase_fold"/>
</dbReference>
<feature type="transmembrane region" description="Helical" evidence="10">
    <location>
        <begin position="902"/>
        <end position="924"/>
    </location>
</feature>
<feature type="transmembrane region" description="Helical" evidence="10">
    <location>
        <begin position="735"/>
        <end position="761"/>
    </location>
</feature>
<evidence type="ECO:0000313" key="13">
    <source>
        <dbReference type="EMBL" id="SCU81395.1"/>
    </source>
</evidence>
<dbReference type="GO" id="GO:0006888">
    <property type="term" value="P:endoplasmic reticulum to Golgi vesicle-mediated transport"/>
    <property type="evidence" value="ECO:0007669"/>
    <property type="project" value="TreeGrafter"/>
</dbReference>
<dbReference type="Proteomes" id="UP000189911">
    <property type="component" value="Chromosome B"/>
</dbReference>
<keyword evidence="7 10" id="KW-0653">Protein transport</keyword>
<evidence type="ECO:0000256" key="2">
    <source>
        <dbReference type="ARBA" id="ARBA00006931"/>
    </source>
</evidence>
<dbReference type="AlphaFoldDB" id="A0A1G4IWZ6"/>
<evidence type="ECO:0000256" key="3">
    <source>
        <dbReference type="ARBA" id="ARBA00022448"/>
    </source>
</evidence>